<dbReference type="NCBIfam" id="TIGR03334">
    <property type="entry name" value="IOR_beta"/>
    <property type="match status" value="1"/>
</dbReference>
<evidence type="ECO:0000256" key="1">
    <source>
        <dbReference type="ARBA" id="ARBA00002995"/>
    </source>
</evidence>
<dbReference type="RefSeq" id="WP_115892883.1">
    <property type="nucleotide sequence ID" value="NZ_QREL01000004.1"/>
</dbReference>
<dbReference type="GO" id="GO:0043805">
    <property type="term" value="F:indolepyruvate ferredoxin oxidoreductase activity"/>
    <property type="evidence" value="ECO:0007669"/>
    <property type="project" value="UniProtKB-EC"/>
</dbReference>
<dbReference type="InterPro" id="IPR002869">
    <property type="entry name" value="Pyrv_flavodox_OxRed_cen"/>
</dbReference>
<dbReference type="SUPFAM" id="SSF53323">
    <property type="entry name" value="Pyruvate-ferredoxin oxidoreductase, PFOR, domain III"/>
    <property type="match status" value="1"/>
</dbReference>
<evidence type="ECO:0000313" key="7">
    <source>
        <dbReference type="EMBL" id="REE24665.1"/>
    </source>
</evidence>
<organism evidence="7 8">
    <name type="scientific">Methanothermobacter defluvii</name>
    <dbReference type="NCBI Taxonomy" id="49339"/>
    <lineage>
        <taxon>Archaea</taxon>
        <taxon>Methanobacteriati</taxon>
        <taxon>Methanobacteriota</taxon>
        <taxon>Methanomada group</taxon>
        <taxon>Methanobacteria</taxon>
        <taxon>Methanobacteriales</taxon>
        <taxon>Methanobacteriaceae</taxon>
        <taxon>Methanothermobacter</taxon>
    </lineage>
</organism>
<dbReference type="Pfam" id="PF01558">
    <property type="entry name" value="POR"/>
    <property type="match status" value="1"/>
</dbReference>
<accession>A0A371NAE7</accession>
<comment type="catalytic activity">
    <reaction evidence="4">
        <text>indole-3-pyruvate + 2 oxidized [2Fe-2S]-[ferredoxin] + CoA = (indol-3-yl)acetyl-CoA + 2 reduced [2Fe-2S]-[ferredoxin] + CO2 + H(+)</text>
        <dbReference type="Rhea" id="RHEA:12645"/>
        <dbReference type="Rhea" id="RHEA-COMP:10000"/>
        <dbReference type="Rhea" id="RHEA-COMP:10001"/>
        <dbReference type="ChEBI" id="CHEBI:15378"/>
        <dbReference type="ChEBI" id="CHEBI:16526"/>
        <dbReference type="ChEBI" id="CHEBI:17640"/>
        <dbReference type="ChEBI" id="CHEBI:33737"/>
        <dbReference type="ChEBI" id="CHEBI:33738"/>
        <dbReference type="ChEBI" id="CHEBI:57271"/>
        <dbReference type="ChEBI" id="CHEBI:57287"/>
        <dbReference type="EC" id="1.2.7.8"/>
    </reaction>
</comment>
<reference evidence="7 8" key="1">
    <citation type="submission" date="2018-07" db="EMBL/GenBank/DDBJ databases">
        <title>Genomic Encyclopedia of Type Strains, Phase IV (KMG-IV): sequencing the most valuable type-strain genomes for metagenomic binning, comparative biology and taxonomic classification.</title>
        <authorList>
            <person name="Goeker M."/>
        </authorList>
    </citation>
    <scope>NUCLEOTIDE SEQUENCE [LARGE SCALE GENOMIC DNA]</scope>
    <source>
        <strain evidence="7 8">DSM 7466</strain>
    </source>
</reference>
<comment type="function">
    <text evidence="1">Catalyzes the ferredoxin-dependent oxidative decarboxylation of arylpyruvates.</text>
</comment>
<dbReference type="AlphaFoldDB" id="A0A371NAE7"/>
<gene>
    <name evidence="7" type="ORF">C7452_1774</name>
</gene>
<dbReference type="InterPro" id="IPR019752">
    <property type="entry name" value="Pyrv/ketoisovalerate_OxRed_cat"/>
</dbReference>
<feature type="domain" description="Pyruvate/ketoisovalerate oxidoreductase catalytic" evidence="6">
    <location>
        <begin position="11"/>
        <end position="191"/>
    </location>
</feature>
<dbReference type="EC" id="1.2.7.8" evidence="5"/>
<evidence type="ECO:0000313" key="8">
    <source>
        <dbReference type="Proteomes" id="UP000256864"/>
    </source>
</evidence>
<dbReference type="PANTHER" id="PTHR43854:SF1">
    <property type="entry name" value="INDOLEPYRUVATE OXIDOREDUCTASE SUBUNIT IORB"/>
    <property type="match status" value="1"/>
</dbReference>
<dbReference type="Gene3D" id="3.40.920.10">
    <property type="entry name" value="Pyruvate-ferredoxin oxidoreductase, PFOR, domain III"/>
    <property type="match status" value="1"/>
</dbReference>
<dbReference type="NCBIfam" id="NF005323">
    <property type="entry name" value="PRK06853.1-3"/>
    <property type="match status" value="1"/>
</dbReference>
<name>A0A371NAE7_9EURY</name>
<evidence type="ECO:0000256" key="4">
    <source>
        <dbReference type="ARBA" id="ARBA00048332"/>
    </source>
</evidence>
<dbReference type="InterPro" id="IPR017719">
    <property type="entry name" value="Indolepyruvate_Fd_OxRdtase_bsu"/>
</dbReference>
<dbReference type="InterPro" id="IPR052198">
    <property type="entry name" value="IorB_Oxidoreductase"/>
</dbReference>
<proteinExistence type="predicted"/>
<comment type="caution">
    <text evidence="7">The sequence shown here is derived from an EMBL/GenBank/DDBJ whole genome shotgun (WGS) entry which is preliminary data.</text>
</comment>
<keyword evidence="7" id="KW-0670">Pyruvate</keyword>
<evidence type="ECO:0000256" key="3">
    <source>
        <dbReference type="ARBA" id="ARBA00023002"/>
    </source>
</evidence>
<dbReference type="GeneID" id="82298274"/>
<protein>
    <recommendedName>
        <fullName evidence="5">Indolepyruvate ferredoxin oxidoreductase subunit beta</fullName>
        <ecNumber evidence="5">1.2.7.8</ecNumber>
    </recommendedName>
</protein>
<evidence type="ECO:0000256" key="5">
    <source>
        <dbReference type="NCBIfam" id="TIGR03334"/>
    </source>
</evidence>
<sequence length="196" mass="21050">MNYNIYVCGVGGQGIIKTSVIIGEAAMKKDINVVMSEIHGMAQRGGSVSTEIRIGEVHGSIIPDGEADLVLAFEPLEAIRALPKMSEESEVILNTSVIPPFNLMRSPHPYPPLDEIMSTLEERAGSVRGFNAEEIALKAGHILSLNMVMLGAAAATRGFPLESESLISSMRDNLPSRLIDVNLKAFRNGFEAAAES</sequence>
<dbReference type="PANTHER" id="PTHR43854">
    <property type="entry name" value="INDOLEPYRUVATE OXIDOREDUCTASE SUBUNIT IORB"/>
    <property type="match status" value="1"/>
</dbReference>
<dbReference type="Proteomes" id="UP000256864">
    <property type="component" value="Unassembled WGS sequence"/>
</dbReference>
<comment type="subunit">
    <text evidence="2">Heterodimer of the IorA and IorB subunits.</text>
</comment>
<evidence type="ECO:0000259" key="6">
    <source>
        <dbReference type="Pfam" id="PF01558"/>
    </source>
</evidence>
<dbReference type="EMBL" id="QREL01000004">
    <property type="protein sequence ID" value="REE24665.1"/>
    <property type="molecule type" value="Genomic_DNA"/>
</dbReference>
<evidence type="ECO:0000256" key="2">
    <source>
        <dbReference type="ARBA" id="ARBA00011238"/>
    </source>
</evidence>
<keyword evidence="3" id="KW-0560">Oxidoreductase</keyword>
<keyword evidence="8" id="KW-1185">Reference proteome</keyword>